<feature type="transmembrane region" description="Helical" evidence="9">
    <location>
        <begin position="356"/>
        <end position="375"/>
    </location>
</feature>
<evidence type="ECO:0000313" key="11">
    <source>
        <dbReference type="Proteomes" id="UP000092154"/>
    </source>
</evidence>
<evidence type="ECO:0000256" key="2">
    <source>
        <dbReference type="ARBA" id="ARBA00022448"/>
    </source>
</evidence>
<evidence type="ECO:0000256" key="9">
    <source>
        <dbReference type="SAM" id="Phobius"/>
    </source>
</evidence>
<evidence type="ECO:0000256" key="1">
    <source>
        <dbReference type="ARBA" id="ARBA00004651"/>
    </source>
</evidence>
<organism evidence="10 11">
    <name type="scientific">Rhizopogon vinicolor AM-OR11-026</name>
    <dbReference type="NCBI Taxonomy" id="1314800"/>
    <lineage>
        <taxon>Eukaryota</taxon>
        <taxon>Fungi</taxon>
        <taxon>Dikarya</taxon>
        <taxon>Basidiomycota</taxon>
        <taxon>Agaricomycotina</taxon>
        <taxon>Agaricomycetes</taxon>
        <taxon>Agaricomycetidae</taxon>
        <taxon>Boletales</taxon>
        <taxon>Suillineae</taxon>
        <taxon>Rhizopogonaceae</taxon>
        <taxon>Rhizopogon</taxon>
    </lineage>
</organism>
<evidence type="ECO:0000256" key="7">
    <source>
        <dbReference type="ARBA" id="ARBA00023136"/>
    </source>
</evidence>
<name>A0A1B7MM13_9AGAM</name>
<dbReference type="EMBL" id="KV448734">
    <property type="protein sequence ID" value="OAX33640.1"/>
    <property type="molecule type" value="Genomic_DNA"/>
</dbReference>
<keyword evidence="4 9" id="KW-0812">Transmembrane</keyword>
<keyword evidence="7 9" id="KW-0472">Membrane</keyword>
<dbReference type="STRING" id="1314800.A0A1B7MM13"/>
<dbReference type="Pfam" id="PF25539">
    <property type="entry name" value="Bestrophin_2"/>
    <property type="match status" value="2"/>
</dbReference>
<keyword evidence="5 9" id="KW-1133">Transmembrane helix</keyword>
<feature type="region of interest" description="Disordered" evidence="8">
    <location>
        <begin position="185"/>
        <end position="217"/>
    </location>
</feature>
<accession>A0A1B7MM13</accession>
<dbReference type="AlphaFoldDB" id="A0A1B7MM13"/>
<dbReference type="Proteomes" id="UP000092154">
    <property type="component" value="Unassembled WGS sequence"/>
</dbReference>
<keyword evidence="2" id="KW-0813">Transport</keyword>
<reference evidence="10 11" key="1">
    <citation type="submission" date="2016-06" db="EMBL/GenBank/DDBJ databases">
        <title>Comparative genomics of the ectomycorrhizal sister species Rhizopogon vinicolor and Rhizopogon vesiculosus (Basidiomycota: Boletales) reveals a divergence of the mating type B locus.</title>
        <authorList>
            <consortium name="DOE Joint Genome Institute"/>
            <person name="Mujic A.B."/>
            <person name="Kuo A."/>
            <person name="Tritt A."/>
            <person name="Lipzen A."/>
            <person name="Chen C."/>
            <person name="Johnson J."/>
            <person name="Sharma A."/>
            <person name="Barry K."/>
            <person name="Grigoriev I.V."/>
            <person name="Spatafora J.W."/>
        </authorList>
    </citation>
    <scope>NUCLEOTIDE SEQUENCE [LARGE SCALE GENOMIC DNA]</scope>
    <source>
        <strain evidence="10 11">AM-OR11-026</strain>
    </source>
</reference>
<evidence type="ECO:0000256" key="6">
    <source>
        <dbReference type="ARBA" id="ARBA00023065"/>
    </source>
</evidence>
<dbReference type="InParanoid" id="A0A1B7MM13"/>
<protein>
    <submittedName>
        <fullName evidence="10">UPF0187-domain-containing protein</fullName>
    </submittedName>
</protein>
<evidence type="ECO:0000256" key="4">
    <source>
        <dbReference type="ARBA" id="ARBA00022692"/>
    </source>
</evidence>
<dbReference type="GO" id="GO:0005886">
    <property type="term" value="C:plasma membrane"/>
    <property type="evidence" value="ECO:0007669"/>
    <property type="project" value="UniProtKB-SubCell"/>
</dbReference>
<dbReference type="PANTHER" id="PTHR33281">
    <property type="entry name" value="UPF0187 PROTEIN YNEE"/>
    <property type="match status" value="1"/>
</dbReference>
<dbReference type="GO" id="GO:0005254">
    <property type="term" value="F:chloride channel activity"/>
    <property type="evidence" value="ECO:0007669"/>
    <property type="project" value="InterPro"/>
</dbReference>
<evidence type="ECO:0000256" key="8">
    <source>
        <dbReference type="SAM" id="MobiDB-lite"/>
    </source>
</evidence>
<keyword evidence="3" id="KW-1003">Cell membrane</keyword>
<dbReference type="PANTHER" id="PTHR33281:SF19">
    <property type="entry name" value="VOLTAGE-DEPENDENT ANION CHANNEL-FORMING PROTEIN YNEE"/>
    <property type="match status" value="1"/>
</dbReference>
<evidence type="ECO:0000313" key="10">
    <source>
        <dbReference type="EMBL" id="OAX33640.1"/>
    </source>
</evidence>
<gene>
    <name evidence="10" type="ORF">K503DRAFT_700103</name>
</gene>
<feature type="compositionally biased region" description="Polar residues" evidence="8">
    <location>
        <begin position="185"/>
        <end position="200"/>
    </location>
</feature>
<sequence>MSRILWDTLSSTTLSRCWPILICTGIWSSVLCFLNQYTHGKLSIQPDLITVFGTVLGFVISFRTTSSFDRYNDGRRYWSQIVLNCRIFARTVWFHVPDNAMTAPGKIHTHTEEEQEAMTLIEKKTVVNLLEAYAISVKHYLRGEEGIHYQDLYPLVPFLYSSNYPFPAIIPLADLRNRKRLPQNISLHRPPNQTVSTESTLRGPASPNETVKCSDDVESQTFRNLQSDELLPAEWPPRYCWRSAFPLPFLHWIWKTLKGGTLKVESQKPYPAKYNVPLEISLYLASYISALQVRGVLNDPTLNMLYATLNQLVDALNELERVITTPIPVSYSLHLWMVTTVYCGTLPFQLWSIFQWFTVPASVIASFVFFGFIVAGEEIESYDKNDLNMGSFVDNIIRNELHAITAMPAPDPEKWAMAKNNNFLSMSHASMEPPSAWLNKGKAAILEALHRYVGRA</sequence>
<evidence type="ECO:0000256" key="5">
    <source>
        <dbReference type="ARBA" id="ARBA00022989"/>
    </source>
</evidence>
<keyword evidence="11" id="KW-1185">Reference proteome</keyword>
<comment type="subcellular location">
    <subcellularLocation>
        <location evidence="1">Cell membrane</location>
        <topology evidence="1">Multi-pass membrane protein</topology>
    </subcellularLocation>
</comment>
<proteinExistence type="predicted"/>
<dbReference type="OrthoDB" id="1368at2759"/>
<dbReference type="InterPro" id="IPR044669">
    <property type="entry name" value="YneE/VCCN1/2-like"/>
</dbReference>
<keyword evidence="6" id="KW-0406">Ion transport</keyword>
<evidence type="ECO:0000256" key="3">
    <source>
        <dbReference type="ARBA" id="ARBA00022475"/>
    </source>
</evidence>